<feature type="domain" description="MDMPI C-terminal" evidence="2">
    <location>
        <begin position="152"/>
        <end position="250"/>
    </location>
</feature>
<name>A0ABW2C3E0_9PSEU</name>
<dbReference type="InterPro" id="IPR017517">
    <property type="entry name" value="Maleyloyr_isom"/>
</dbReference>
<organism evidence="4 5">
    <name type="scientific">Haloechinothrix salitolerans</name>
    <dbReference type="NCBI Taxonomy" id="926830"/>
    <lineage>
        <taxon>Bacteria</taxon>
        <taxon>Bacillati</taxon>
        <taxon>Actinomycetota</taxon>
        <taxon>Actinomycetes</taxon>
        <taxon>Pseudonocardiales</taxon>
        <taxon>Pseudonocardiaceae</taxon>
        <taxon>Haloechinothrix</taxon>
    </lineage>
</organism>
<dbReference type="InterPro" id="IPR024344">
    <property type="entry name" value="MDMPI_metal-binding"/>
</dbReference>
<proteinExistence type="predicted"/>
<dbReference type="PANTHER" id="PTHR40758">
    <property type="entry name" value="CONSERVED PROTEIN"/>
    <property type="match status" value="1"/>
</dbReference>
<gene>
    <name evidence="4" type="ORF">ACFQGD_19255</name>
</gene>
<dbReference type="Gene3D" id="1.20.120.450">
    <property type="entry name" value="dinb family like domain"/>
    <property type="match status" value="1"/>
</dbReference>
<protein>
    <submittedName>
        <fullName evidence="4">Maleylpyruvate isomerase family mycothiol-dependent enzyme</fullName>
    </submittedName>
</protein>
<sequence>MEIPEYVAALRDAGERLTSAAAKAGWDAAVPTCPDWTVRDVVFHTSAVHRWATRHVREALTSPGEEPDPGADPHRDAEHRPADDALLDWFRKGHAALLDVIESAPADLECWSFLPAPSPLAFWARRQTHETTMHGVDVELAAGSPTPIDPAVATDGIDELLTGFVIRPSGKLRSDSPITLALHASDTGAGWLMRVSTEPVVTERVADLPATGPVDGADVTMRGSAEDVYLTVWNRRPLSALETVGDADALRAWPDLVRVRWSR</sequence>
<comment type="caution">
    <text evidence="4">The sequence shown here is derived from an EMBL/GenBank/DDBJ whole genome shotgun (WGS) entry which is preliminary data.</text>
</comment>
<dbReference type="EMBL" id="JBHSXX010000001">
    <property type="protein sequence ID" value="MFC6869284.1"/>
    <property type="molecule type" value="Genomic_DNA"/>
</dbReference>
<dbReference type="SUPFAM" id="SSF109854">
    <property type="entry name" value="DinB/YfiT-like putative metalloenzymes"/>
    <property type="match status" value="1"/>
</dbReference>
<dbReference type="PANTHER" id="PTHR40758:SF1">
    <property type="entry name" value="CONSERVED PROTEIN"/>
    <property type="match status" value="1"/>
</dbReference>
<keyword evidence="4" id="KW-0413">Isomerase</keyword>
<accession>A0ABW2C3E0</accession>
<reference evidence="5" key="1">
    <citation type="journal article" date="2019" name="Int. J. Syst. Evol. Microbiol.">
        <title>The Global Catalogue of Microorganisms (GCM) 10K type strain sequencing project: providing services to taxonomists for standard genome sequencing and annotation.</title>
        <authorList>
            <consortium name="The Broad Institute Genomics Platform"/>
            <consortium name="The Broad Institute Genome Sequencing Center for Infectious Disease"/>
            <person name="Wu L."/>
            <person name="Ma J."/>
        </authorList>
    </citation>
    <scope>NUCLEOTIDE SEQUENCE [LARGE SCALE GENOMIC DNA]</scope>
    <source>
        <strain evidence="5">KCTC 32255</strain>
    </source>
</reference>
<dbReference type="InterPro" id="IPR034660">
    <property type="entry name" value="DinB/YfiT-like"/>
</dbReference>
<evidence type="ECO:0000259" key="3">
    <source>
        <dbReference type="Pfam" id="PF11716"/>
    </source>
</evidence>
<dbReference type="InterPro" id="IPR010872">
    <property type="entry name" value="MDMPI_C-term_domain"/>
</dbReference>
<evidence type="ECO:0000256" key="1">
    <source>
        <dbReference type="SAM" id="MobiDB-lite"/>
    </source>
</evidence>
<evidence type="ECO:0000313" key="4">
    <source>
        <dbReference type="EMBL" id="MFC6869284.1"/>
    </source>
</evidence>
<dbReference type="RefSeq" id="WP_345389986.1">
    <property type="nucleotide sequence ID" value="NZ_BAABLA010000003.1"/>
</dbReference>
<dbReference type="Pfam" id="PF07398">
    <property type="entry name" value="MDMPI_C"/>
    <property type="match status" value="1"/>
</dbReference>
<dbReference type="GO" id="GO:0016853">
    <property type="term" value="F:isomerase activity"/>
    <property type="evidence" value="ECO:0007669"/>
    <property type="project" value="UniProtKB-KW"/>
</dbReference>
<feature type="region of interest" description="Disordered" evidence="1">
    <location>
        <begin position="58"/>
        <end position="79"/>
    </location>
</feature>
<dbReference type="Proteomes" id="UP001596337">
    <property type="component" value="Unassembled WGS sequence"/>
</dbReference>
<evidence type="ECO:0000259" key="2">
    <source>
        <dbReference type="Pfam" id="PF07398"/>
    </source>
</evidence>
<dbReference type="Pfam" id="PF11716">
    <property type="entry name" value="MDMPI_N"/>
    <property type="match status" value="1"/>
</dbReference>
<evidence type="ECO:0000313" key="5">
    <source>
        <dbReference type="Proteomes" id="UP001596337"/>
    </source>
</evidence>
<keyword evidence="5" id="KW-1185">Reference proteome</keyword>
<dbReference type="NCBIfam" id="TIGR03083">
    <property type="entry name" value="maleylpyruvate isomerase family mycothiol-dependent enzyme"/>
    <property type="match status" value="1"/>
</dbReference>
<feature type="domain" description="Mycothiol-dependent maleylpyruvate isomerase metal-binding" evidence="3">
    <location>
        <begin position="8"/>
        <end position="139"/>
    </location>
</feature>